<dbReference type="EMBL" id="GBRH01231473">
    <property type="protein sequence ID" value="JAD66422.1"/>
    <property type="molecule type" value="Transcribed_RNA"/>
</dbReference>
<sequence length="49" mass="5412">MLPRWHFSSLIPLSHTTISTRTRPSSGPCRRRRGGRSGSWCWPCGTGGA</sequence>
<accession>A0A0A9C4G0</accession>
<dbReference type="AlphaFoldDB" id="A0A0A9C4G0"/>
<proteinExistence type="predicted"/>
<feature type="region of interest" description="Disordered" evidence="1">
    <location>
        <begin position="18"/>
        <end position="38"/>
    </location>
</feature>
<name>A0A0A9C4G0_ARUDO</name>
<reference evidence="2" key="1">
    <citation type="submission" date="2014-09" db="EMBL/GenBank/DDBJ databases">
        <authorList>
            <person name="Magalhaes I.L.F."/>
            <person name="Oliveira U."/>
            <person name="Santos F.R."/>
            <person name="Vidigal T.H.D.A."/>
            <person name="Brescovit A.D."/>
            <person name="Santos A.J."/>
        </authorList>
    </citation>
    <scope>NUCLEOTIDE SEQUENCE</scope>
    <source>
        <tissue evidence="2">Shoot tissue taken approximately 20 cm above the soil surface</tissue>
    </source>
</reference>
<reference evidence="2" key="2">
    <citation type="journal article" date="2015" name="Data Brief">
        <title>Shoot transcriptome of the giant reed, Arundo donax.</title>
        <authorList>
            <person name="Barrero R.A."/>
            <person name="Guerrero F.D."/>
            <person name="Moolhuijzen P."/>
            <person name="Goolsby J.A."/>
            <person name="Tidwell J."/>
            <person name="Bellgard S.E."/>
            <person name="Bellgard M.I."/>
        </authorList>
    </citation>
    <scope>NUCLEOTIDE SEQUENCE</scope>
    <source>
        <tissue evidence="2">Shoot tissue taken approximately 20 cm above the soil surface</tissue>
    </source>
</reference>
<evidence type="ECO:0000313" key="2">
    <source>
        <dbReference type="EMBL" id="JAD66422.1"/>
    </source>
</evidence>
<feature type="compositionally biased region" description="Low complexity" evidence="1">
    <location>
        <begin position="19"/>
        <end position="28"/>
    </location>
</feature>
<organism evidence="2">
    <name type="scientific">Arundo donax</name>
    <name type="common">Giant reed</name>
    <name type="synonym">Donax arundinaceus</name>
    <dbReference type="NCBI Taxonomy" id="35708"/>
    <lineage>
        <taxon>Eukaryota</taxon>
        <taxon>Viridiplantae</taxon>
        <taxon>Streptophyta</taxon>
        <taxon>Embryophyta</taxon>
        <taxon>Tracheophyta</taxon>
        <taxon>Spermatophyta</taxon>
        <taxon>Magnoliopsida</taxon>
        <taxon>Liliopsida</taxon>
        <taxon>Poales</taxon>
        <taxon>Poaceae</taxon>
        <taxon>PACMAD clade</taxon>
        <taxon>Arundinoideae</taxon>
        <taxon>Arundineae</taxon>
        <taxon>Arundo</taxon>
    </lineage>
</organism>
<evidence type="ECO:0000256" key="1">
    <source>
        <dbReference type="SAM" id="MobiDB-lite"/>
    </source>
</evidence>
<protein>
    <submittedName>
        <fullName evidence="2">Uncharacterized protein</fullName>
    </submittedName>
</protein>